<dbReference type="PANTHER" id="PTHR45036">
    <property type="entry name" value="METHYLTRANSFERASE LIKE 7B"/>
    <property type="match status" value="1"/>
</dbReference>
<proteinExistence type="predicted"/>
<dbReference type="PANTHER" id="PTHR45036:SF1">
    <property type="entry name" value="METHYLTRANSFERASE LIKE 7A"/>
    <property type="match status" value="1"/>
</dbReference>
<dbReference type="OrthoDB" id="416496at2759"/>
<gene>
    <name evidence="2" type="ORF">C7M84_010127</name>
</gene>
<dbReference type="Proteomes" id="UP000283509">
    <property type="component" value="Unassembled WGS sequence"/>
</dbReference>
<reference evidence="2 3" key="2">
    <citation type="submission" date="2019-01" db="EMBL/GenBank/DDBJ databases">
        <title>The decoding of complex shrimp genome reveals the adaptation for benthos swimmer, frequently molting mechanism and breeding impact on genome.</title>
        <authorList>
            <person name="Sun Y."/>
            <person name="Gao Y."/>
            <person name="Yu Y."/>
        </authorList>
    </citation>
    <scope>NUCLEOTIDE SEQUENCE [LARGE SCALE GENOMIC DNA]</scope>
    <source>
        <tissue evidence="2">Muscle</tissue>
    </source>
</reference>
<protein>
    <recommendedName>
        <fullName evidence="1">Methyltransferase type 11 domain-containing protein</fullName>
    </recommendedName>
</protein>
<sequence length="180" mass="20154">MALRAPAVQLDEASREVGGGSNFTYYPPDSRLVVVDPNPNFARYYHAHKESSATFAAKGERMDMVPDNSVDAVVMTLVLCTIDDPGRILQQIIRGGKFYFFEHIREFDGERHRLRQKLQDLLTTTGIAPYFLEGCCLNKDMLPAIGAAGFSKVSAERFYAPIDNFVYQLVKPCLRGVAEK</sequence>
<organism evidence="2 3">
    <name type="scientific">Penaeus vannamei</name>
    <name type="common">Whiteleg shrimp</name>
    <name type="synonym">Litopenaeus vannamei</name>
    <dbReference type="NCBI Taxonomy" id="6689"/>
    <lineage>
        <taxon>Eukaryota</taxon>
        <taxon>Metazoa</taxon>
        <taxon>Ecdysozoa</taxon>
        <taxon>Arthropoda</taxon>
        <taxon>Crustacea</taxon>
        <taxon>Multicrustacea</taxon>
        <taxon>Malacostraca</taxon>
        <taxon>Eumalacostraca</taxon>
        <taxon>Eucarida</taxon>
        <taxon>Decapoda</taxon>
        <taxon>Dendrobranchiata</taxon>
        <taxon>Penaeoidea</taxon>
        <taxon>Penaeidae</taxon>
        <taxon>Penaeus</taxon>
    </lineage>
</organism>
<dbReference type="InterPro" id="IPR029063">
    <property type="entry name" value="SAM-dependent_MTases_sf"/>
</dbReference>
<evidence type="ECO:0000313" key="3">
    <source>
        <dbReference type="Proteomes" id="UP000283509"/>
    </source>
</evidence>
<dbReference type="STRING" id="6689.A0A423T4X4"/>
<reference evidence="2 3" key="1">
    <citation type="submission" date="2018-04" db="EMBL/GenBank/DDBJ databases">
        <authorList>
            <person name="Zhang X."/>
            <person name="Yuan J."/>
            <person name="Li F."/>
            <person name="Xiang J."/>
        </authorList>
    </citation>
    <scope>NUCLEOTIDE SEQUENCE [LARGE SCALE GENOMIC DNA]</scope>
    <source>
        <tissue evidence="2">Muscle</tissue>
    </source>
</reference>
<dbReference type="InterPro" id="IPR052356">
    <property type="entry name" value="Thiol_S-MT"/>
</dbReference>
<dbReference type="GO" id="GO:0008757">
    <property type="term" value="F:S-adenosylmethionine-dependent methyltransferase activity"/>
    <property type="evidence" value="ECO:0007669"/>
    <property type="project" value="InterPro"/>
</dbReference>
<dbReference type="AlphaFoldDB" id="A0A423T4X4"/>
<accession>A0A423T4X4</accession>
<evidence type="ECO:0000259" key="1">
    <source>
        <dbReference type="Pfam" id="PF08241"/>
    </source>
</evidence>
<evidence type="ECO:0000313" key="2">
    <source>
        <dbReference type="EMBL" id="ROT71549.1"/>
    </source>
</evidence>
<comment type="caution">
    <text evidence="2">The sequence shown here is derived from an EMBL/GenBank/DDBJ whole genome shotgun (WGS) entry which is preliminary data.</text>
</comment>
<dbReference type="InterPro" id="IPR013216">
    <property type="entry name" value="Methyltransf_11"/>
</dbReference>
<dbReference type="Pfam" id="PF08241">
    <property type="entry name" value="Methyltransf_11"/>
    <property type="match status" value="1"/>
</dbReference>
<name>A0A423T4X4_PENVA</name>
<dbReference type="SUPFAM" id="SSF53335">
    <property type="entry name" value="S-adenosyl-L-methionine-dependent methyltransferases"/>
    <property type="match status" value="1"/>
</dbReference>
<dbReference type="Gene3D" id="3.40.50.150">
    <property type="entry name" value="Vaccinia Virus protein VP39"/>
    <property type="match status" value="1"/>
</dbReference>
<keyword evidence="3" id="KW-1185">Reference proteome</keyword>
<dbReference type="EMBL" id="QCYY01002281">
    <property type="protein sequence ID" value="ROT71549.1"/>
    <property type="molecule type" value="Genomic_DNA"/>
</dbReference>
<feature type="domain" description="Methyltransferase type 11" evidence="1">
    <location>
        <begin position="18"/>
        <end position="94"/>
    </location>
</feature>